<gene>
    <name evidence="2" type="ORF">SAMN05216389_101211</name>
</gene>
<evidence type="ECO:0008006" key="4">
    <source>
        <dbReference type="Google" id="ProtNLM"/>
    </source>
</evidence>
<dbReference type="AlphaFoldDB" id="A0A1H9Y5Q0"/>
<dbReference type="PROSITE" id="PS51257">
    <property type="entry name" value="PROKAR_LIPOPROTEIN"/>
    <property type="match status" value="1"/>
</dbReference>
<proteinExistence type="predicted"/>
<organism evidence="2 3">
    <name type="scientific">Oceanobacillus limi</name>
    <dbReference type="NCBI Taxonomy" id="930131"/>
    <lineage>
        <taxon>Bacteria</taxon>
        <taxon>Bacillati</taxon>
        <taxon>Bacillota</taxon>
        <taxon>Bacilli</taxon>
        <taxon>Bacillales</taxon>
        <taxon>Bacillaceae</taxon>
        <taxon>Oceanobacillus</taxon>
    </lineage>
</organism>
<feature type="chain" id="PRO_5039233161" description="DUF3221 domain-containing protein" evidence="1">
    <location>
        <begin position="25"/>
        <end position="83"/>
    </location>
</feature>
<reference evidence="2 3" key="1">
    <citation type="submission" date="2016-10" db="EMBL/GenBank/DDBJ databases">
        <authorList>
            <person name="de Groot N.N."/>
        </authorList>
    </citation>
    <scope>NUCLEOTIDE SEQUENCE [LARGE SCALE GENOMIC DNA]</scope>
    <source>
        <strain evidence="2 3">IBRC-M 10780</strain>
    </source>
</reference>
<dbReference type="EMBL" id="FOHE01000001">
    <property type="protein sequence ID" value="SES64207.1"/>
    <property type="molecule type" value="Genomic_DNA"/>
</dbReference>
<protein>
    <recommendedName>
        <fullName evidence="4">DUF3221 domain-containing protein</fullName>
    </recommendedName>
</protein>
<sequence length="83" mass="9367">MRKAFLLYSVVFVILLVSCDSSNGASDHSVLNNEVDNYEVTQTYAETAQGDFVFRLVSGREEYQEGESVQLYGEIEYVGEEPM</sequence>
<dbReference type="RefSeq" id="WP_090865928.1">
    <property type="nucleotide sequence ID" value="NZ_FOHE01000001.1"/>
</dbReference>
<evidence type="ECO:0000313" key="3">
    <source>
        <dbReference type="Proteomes" id="UP000198618"/>
    </source>
</evidence>
<feature type="signal peptide" evidence="1">
    <location>
        <begin position="1"/>
        <end position="24"/>
    </location>
</feature>
<dbReference type="Proteomes" id="UP000198618">
    <property type="component" value="Unassembled WGS sequence"/>
</dbReference>
<keyword evidence="3" id="KW-1185">Reference proteome</keyword>
<keyword evidence="1" id="KW-0732">Signal</keyword>
<evidence type="ECO:0000256" key="1">
    <source>
        <dbReference type="SAM" id="SignalP"/>
    </source>
</evidence>
<accession>A0A1H9Y5Q0</accession>
<name>A0A1H9Y5Q0_9BACI</name>
<dbReference type="OrthoDB" id="2426241at2"/>
<evidence type="ECO:0000313" key="2">
    <source>
        <dbReference type="EMBL" id="SES64207.1"/>
    </source>
</evidence>